<dbReference type="InterPro" id="IPR027417">
    <property type="entry name" value="P-loop_NTPase"/>
</dbReference>
<dbReference type="GO" id="GO:0005524">
    <property type="term" value="F:ATP binding"/>
    <property type="evidence" value="ECO:0007669"/>
    <property type="project" value="InterPro"/>
</dbReference>
<evidence type="ECO:0000313" key="4">
    <source>
        <dbReference type="Proteomes" id="UP000510821"/>
    </source>
</evidence>
<dbReference type="InterPro" id="IPR011545">
    <property type="entry name" value="DEAD/DEAH_box_helicase_dom"/>
</dbReference>
<dbReference type="InterPro" id="IPR052511">
    <property type="entry name" value="ATP-dep_Helicase"/>
</dbReference>
<dbReference type="EMBL" id="CP058998">
    <property type="protein sequence ID" value="QLJ53185.1"/>
    <property type="molecule type" value="Genomic_DNA"/>
</dbReference>
<dbReference type="PROSITE" id="PS51192">
    <property type="entry name" value="HELICASE_ATP_BIND_1"/>
    <property type="match status" value="1"/>
</dbReference>
<feature type="region of interest" description="Disordered" evidence="1">
    <location>
        <begin position="188"/>
        <end position="221"/>
    </location>
</feature>
<sequence>MELRGELKSLVKSRFGELNEIQKLSIPAILSGANSLVIAPTGYGKTECALLPVLNSISGEGIAALYITPLRALNRDILERIRWWCEELGVSCAVRHGDTSQSERLKQSHNPPQLLITTPETLQSILTAKRLGQALKNVRYVVVDEVHELFESKRGAQLSIALERLLEKTGVPFQRRLERYGRLSRGSCKLPNRREGVQNHPAKTGKGNRIEGGISAPFQQG</sequence>
<feature type="domain" description="Helicase ATP-binding" evidence="2">
    <location>
        <begin position="26"/>
        <end position="221"/>
    </location>
</feature>
<dbReference type="PANTHER" id="PTHR47962:SF5">
    <property type="entry name" value="ATP-DEPENDENT HELICASE LHR-RELATED"/>
    <property type="match status" value="1"/>
</dbReference>
<proteinExistence type="predicted"/>
<keyword evidence="3" id="KW-0547">Nucleotide-binding</keyword>
<evidence type="ECO:0000259" key="2">
    <source>
        <dbReference type="PROSITE" id="PS51192"/>
    </source>
</evidence>
<dbReference type="Gene3D" id="3.40.50.300">
    <property type="entry name" value="P-loop containing nucleotide triphosphate hydrolases"/>
    <property type="match status" value="1"/>
</dbReference>
<keyword evidence="3" id="KW-0347">Helicase</keyword>
<dbReference type="KEGG" id="flt:Sv326_1010"/>
<dbReference type="SMART" id="SM00487">
    <property type="entry name" value="DEXDc"/>
    <property type="match status" value="1"/>
</dbReference>
<keyword evidence="3" id="KW-0067">ATP-binding</keyword>
<keyword evidence="3" id="KW-0378">Hydrolase</keyword>
<dbReference type="SUPFAM" id="SSF52540">
    <property type="entry name" value="P-loop containing nucleoside triphosphate hydrolases"/>
    <property type="match status" value="1"/>
</dbReference>
<reference evidence="4" key="1">
    <citation type="submission" date="2020-07" db="EMBL/GenBank/DDBJ databases">
        <title>Metabolic diversity and evolutionary history of the archaeal phylum ###Micrarchaeota### uncovered from a freshwater lake metagenome.</title>
        <authorList>
            <person name="Kadnikov V.V."/>
            <person name="Savvichev A.S."/>
            <person name="Mardanov A.V."/>
            <person name="Beletsky A.V."/>
            <person name="Chupakov A.V."/>
            <person name="Kokryatskaya N.M."/>
            <person name="Pimenov N.V."/>
            <person name="Ravin N.V."/>
        </authorList>
    </citation>
    <scope>NUCLEOTIDE SEQUENCE [LARGE SCALE GENOMIC DNA]</scope>
</reference>
<gene>
    <name evidence="3" type="ORF">Sv326_1010</name>
</gene>
<dbReference type="AlphaFoldDB" id="A0A7D5XCQ0"/>
<organism evidence="3 4">
    <name type="scientific">Fermentimicrarchaeum limneticum</name>
    <dbReference type="NCBI Taxonomy" id="2795018"/>
    <lineage>
        <taxon>Archaea</taxon>
        <taxon>Candidatus Micrarchaeota</taxon>
        <taxon>Candidatus Fermentimicrarchaeales</taxon>
        <taxon>Candidatus Fermentimicrarchaeaceae</taxon>
        <taxon>Candidatus Fermentimicrarchaeum</taxon>
    </lineage>
</organism>
<dbReference type="Proteomes" id="UP000510821">
    <property type="component" value="Chromosome"/>
</dbReference>
<evidence type="ECO:0000256" key="1">
    <source>
        <dbReference type="SAM" id="MobiDB-lite"/>
    </source>
</evidence>
<protein>
    <submittedName>
        <fullName evidence="3">ATP-dependent helicase Lhr</fullName>
    </submittedName>
</protein>
<accession>A0A7D5XCQ0</accession>
<dbReference type="InterPro" id="IPR014001">
    <property type="entry name" value="Helicase_ATP-bd"/>
</dbReference>
<dbReference type="Pfam" id="PF00270">
    <property type="entry name" value="DEAD"/>
    <property type="match status" value="1"/>
</dbReference>
<dbReference type="GO" id="GO:0016887">
    <property type="term" value="F:ATP hydrolysis activity"/>
    <property type="evidence" value="ECO:0007669"/>
    <property type="project" value="TreeGrafter"/>
</dbReference>
<name>A0A7D5XCQ0_FERL1</name>
<dbReference type="PANTHER" id="PTHR47962">
    <property type="entry name" value="ATP-DEPENDENT HELICASE LHR-RELATED-RELATED"/>
    <property type="match status" value="1"/>
</dbReference>
<dbReference type="GO" id="GO:0003677">
    <property type="term" value="F:DNA binding"/>
    <property type="evidence" value="ECO:0007669"/>
    <property type="project" value="TreeGrafter"/>
</dbReference>
<dbReference type="GO" id="GO:0140097">
    <property type="term" value="F:catalytic activity, acting on DNA"/>
    <property type="evidence" value="ECO:0007669"/>
    <property type="project" value="UniProtKB-ARBA"/>
</dbReference>
<dbReference type="GO" id="GO:0004386">
    <property type="term" value="F:helicase activity"/>
    <property type="evidence" value="ECO:0007669"/>
    <property type="project" value="UniProtKB-KW"/>
</dbReference>
<evidence type="ECO:0000313" key="3">
    <source>
        <dbReference type="EMBL" id="QLJ53185.1"/>
    </source>
</evidence>